<evidence type="ECO:0000313" key="1">
    <source>
        <dbReference type="EMBL" id="MED6121796.1"/>
    </source>
</evidence>
<dbReference type="PANTHER" id="PTHR17695">
    <property type="entry name" value="SMALL SUBUNIT PROCESSOME COMPONENT 20 HOMOLOG"/>
    <property type="match status" value="1"/>
</dbReference>
<dbReference type="PANTHER" id="PTHR17695:SF11">
    <property type="entry name" value="SMALL SUBUNIT PROCESSOME COMPONENT 20 HOMOLOG"/>
    <property type="match status" value="1"/>
</dbReference>
<protein>
    <recommendedName>
        <fullName evidence="3">C2H2-type domain-containing protein</fullName>
    </recommendedName>
</protein>
<reference evidence="1 2" key="1">
    <citation type="journal article" date="2023" name="Plants (Basel)">
        <title>Bridging the Gap: Combining Genomics and Transcriptomics Approaches to Understand Stylosanthes scabra, an Orphan Legume from the Brazilian Caatinga.</title>
        <authorList>
            <person name="Ferreira-Neto J.R.C."/>
            <person name="da Silva M.D."/>
            <person name="Binneck E."/>
            <person name="de Melo N.F."/>
            <person name="da Silva R.H."/>
            <person name="de Melo A.L.T.M."/>
            <person name="Pandolfi V."/>
            <person name="Bustamante F.O."/>
            <person name="Brasileiro-Vidal A.C."/>
            <person name="Benko-Iseppon A.M."/>
        </authorList>
    </citation>
    <scope>NUCLEOTIDE SEQUENCE [LARGE SCALE GENOMIC DNA]</scope>
    <source>
        <tissue evidence="1">Leaves</tissue>
    </source>
</reference>
<evidence type="ECO:0008006" key="3">
    <source>
        <dbReference type="Google" id="ProtNLM"/>
    </source>
</evidence>
<comment type="caution">
    <text evidence="1">The sequence shown here is derived from an EMBL/GenBank/DDBJ whole genome shotgun (WGS) entry which is preliminary data.</text>
</comment>
<organism evidence="1 2">
    <name type="scientific">Stylosanthes scabra</name>
    <dbReference type="NCBI Taxonomy" id="79078"/>
    <lineage>
        <taxon>Eukaryota</taxon>
        <taxon>Viridiplantae</taxon>
        <taxon>Streptophyta</taxon>
        <taxon>Embryophyta</taxon>
        <taxon>Tracheophyta</taxon>
        <taxon>Spermatophyta</taxon>
        <taxon>Magnoliopsida</taxon>
        <taxon>eudicotyledons</taxon>
        <taxon>Gunneridae</taxon>
        <taxon>Pentapetalae</taxon>
        <taxon>rosids</taxon>
        <taxon>fabids</taxon>
        <taxon>Fabales</taxon>
        <taxon>Fabaceae</taxon>
        <taxon>Papilionoideae</taxon>
        <taxon>50 kb inversion clade</taxon>
        <taxon>dalbergioids sensu lato</taxon>
        <taxon>Dalbergieae</taxon>
        <taxon>Pterocarpus clade</taxon>
        <taxon>Stylosanthes</taxon>
    </lineage>
</organism>
<evidence type="ECO:0000313" key="2">
    <source>
        <dbReference type="Proteomes" id="UP001341840"/>
    </source>
</evidence>
<accession>A0ABU6RCP8</accession>
<keyword evidence="2" id="KW-1185">Reference proteome</keyword>
<sequence length="176" mass="19515">MDLKSCNRKCNHSYRAFGRITDFWRHSLTTHPFLLHLSRRLPPPAAKLSPAPLFSVLCSPRCRRISLSSFPLLTASGAAATAFSSTKTLSMATASHAQAVKSLNKSPGRRRFVELNTAEDFITLYEEVLPCTQSLALVLLRKESLISKLLSRLHLKARLSLEPILRYASIAGLLIA</sequence>
<proteinExistence type="predicted"/>
<dbReference type="EMBL" id="JASCZI010030360">
    <property type="protein sequence ID" value="MED6121796.1"/>
    <property type="molecule type" value="Genomic_DNA"/>
</dbReference>
<dbReference type="InterPro" id="IPR052575">
    <property type="entry name" value="SSU_processome_comp_20"/>
</dbReference>
<name>A0ABU6RCP8_9FABA</name>
<gene>
    <name evidence="1" type="ORF">PIB30_033517</name>
</gene>
<dbReference type="Proteomes" id="UP001341840">
    <property type="component" value="Unassembled WGS sequence"/>
</dbReference>